<keyword evidence="1" id="KW-0472">Membrane</keyword>
<evidence type="ECO:0000256" key="1">
    <source>
        <dbReference type="SAM" id="Phobius"/>
    </source>
</evidence>
<feature type="transmembrane region" description="Helical" evidence="1">
    <location>
        <begin position="12"/>
        <end position="35"/>
    </location>
</feature>
<reference evidence="2" key="2">
    <citation type="journal article" date="2015" name="Data Brief">
        <title>Shoot transcriptome of the giant reed, Arundo donax.</title>
        <authorList>
            <person name="Barrero R.A."/>
            <person name="Guerrero F.D."/>
            <person name="Moolhuijzen P."/>
            <person name="Goolsby J.A."/>
            <person name="Tidwell J."/>
            <person name="Bellgard S.E."/>
            <person name="Bellgard M.I."/>
        </authorList>
    </citation>
    <scope>NUCLEOTIDE SEQUENCE</scope>
    <source>
        <tissue evidence="2">Shoot tissue taken approximately 20 cm above the soil surface</tissue>
    </source>
</reference>
<dbReference type="AlphaFoldDB" id="A0A0A9HSJ3"/>
<reference evidence="2" key="1">
    <citation type="submission" date="2014-09" db="EMBL/GenBank/DDBJ databases">
        <authorList>
            <person name="Magalhaes I.L.F."/>
            <person name="Oliveira U."/>
            <person name="Santos F.R."/>
            <person name="Vidigal T.H.D.A."/>
            <person name="Brescovit A.D."/>
            <person name="Santos A.J."/>
        </authorList>
    </citation>
    <scope>NUCLEOTIDE SEQUENCE</scope>
    <source>
        <tissue evidence="2">Shoot tissue taken approximately 20 cm above the soil surface</tissue>
    </source>
</reference>
<sequence length="47" mass="5460">MVCTIPFYWFDFLLYTFVILACGIIWLILVCIFLYQVQLSTSTGLSC</sequence>
<evidence type="ECO:0000313" key="2">
    <source>
        <dbReference type="EMBL" id="JAE35898.1"/>
    </source>
</evidence>
<keyword evidence="1" id="KW-0812">Transmembrane</keyword>
<protein>
    <submittedName>
        <fullName evidence="2">Uncharacterized protein</fullName>
    </submittedName>
</protein>
<proteinExistence type="predicted"/>
<dbReference type="EMBL" id="GBRH01161998">
    <property type="protein sequence ID" value="JAE35898.1"/>
    <property type="molecule type" value="Transcribed_RNA"/>
</dbReference>
<organism evidence="2">
    <name type="scientific">Arundo donax</name>
    <name type="common">Giant reed</name>
    <name type="synonym">Donax arundinaceus</name>
    <dbReference type="NCBI Taxonomy" id="35708"/>
    <lineage>
        <taxon>Eukaryota</taxon>
        <taxon>Viridiplantae</taxon>
        <taxon>Streptophyta</taxon>
        <taxon>Embryophyta</taxon>
        <taxon>Tracheophyta</taxon>
        <taxon>Spermatophyta</taxon>
        <taxon>Magnoliopsida</taxon>
        <taxon>Liliopsida</taxon>
        <taxon>Poales</taxon>
        <taxon>Poaceae</taxon>
        <taxon>PACMAD clade</taxon>
        <taxon>Arundinoideae</taxon>
        <taxon>Arundineae</taxon>
        <taxon>Arundo</taxon>
    </lineage>
</organism>
<accession>A0A0A9HSJ3</accession>
<name>A0A0A9HSJ3_ARUDO</name>
<keyword evidence="1" id="KW-1133">Transmembrane helix</keyword>